<dbReference type="InterPro" id="IPR052509">
    <property type="entry name" value="Metal_resp_DNA-bind_regulator"/>
</dbReference>
<keyword evidence="3" id="KW-1185">Reference proteome</keyword>
<dbReference type="PANTHER" id="PTHR33169:SF13">
    <property type="entry name" value="PADR-FAMILY TRANSCRIPTIONAL REGULATOR"/>
    <property type="match status" value="1"/>
</dbReference>
<dbReference type="InterPro" id="IPR036388">
    <property type="entry name" value="WH-like_DNA-bd_sf"/>
</dbReference>
<dbReference type="AlphaFoldDB" id="A0A285P4E2"/>
<feature type="domain" description="Transcription regulator PadR N-terminal" evidence="1">
    <location>
        <begin position="23"/>
        <end position="87"/>
    </location>
</feature>
<dbReference type="OrthoDB" id="9814826at2"/>
<accession>A0A285P4E2</accession>
<reference evidence="3" key="1">
    <citation type="submission" date="2017-09" db="EMBL/GenBank/DDBJ databases">
        <authorList>
            <person name="Varghese N."/>
            <person name="Submissions S."/>
        </authorList>
    </citation>
    <scope>NUCLEOTIDE SEQUENCE [LARGE SCALE GENOMIC DNA]</scope>
    <source>
        <strain evidence="3">CGMCC 1.8913</strain>
    </source>
</reference>
<dbReference type="InterPro" id="IPR005149">
    <property type="entry name" value="Tscrpt_reg_PadR_N"/>
</dbReference>
<name>A0A285P4E2_9BACI</name>
<dbReference type="InterPro" id="IPR036390">
    <property type="entry name" value="WH_DNA-bd_sf"/>
</dbReference>
<dbReference type="Proteomes" id="UP000219356">
    <property type="component" value="Unassembled WGS sequence"/>
</dbReference>
<dbReference type="STRING" id="586416.GZ22_03490"/>
<evidence type="ECO:0000313" key="3">
    <source>
        <dbReference type="Proteomes" id="UP000219356"/>
    </source>
</evidence>
<proteinExistence type="predicted"/>
<evidence type="ECO:0000259" key="1">
    <source>
        <dbReference type="Pfam" id="PF03551"/>
    </source>
</evidence>
<gene>
    <name evidence="2" type="ORF">SAMN05421503_2868</name>
</gene>
<dbReference type="PANTHER" id="PTHR33169">
    <property type="entry name" value="PADR-FAMILY TRANSCRIPTIONAL REGULATOR"/>
    <property type="match status" value="1"/>
</dbReference>
<dbReference type="Gene3D" id="1.10.10.10">
    <property type="entry name" value="Winged helix-like DNA-binding domain superfamily/Winged helix DNA-binding domain"/>
    <property type="match status" value="1"/>
</dbReference>
<evidence type="ECO:0000313" key="2">
    <source>
        <dbReference type="EMBL" id="SNZ16137.1"/>
    </source>
</evidence>
<dbReference type="RefSeq" id="WP_097043089.1">
    <property type="nucleotide sequence ID" value="NZ_OBEK01000004.1"/>
</dbReference>
<dbReference type="Pfam" id="PF03551">
    <property type="entry name" value="PadR"/>
    <property type="match status" value="1"/>
</dbReference>
<organism evidence="2 3">
    <name type="scientific">Terribacillus aidingensis</name>
    <dbReference type="NCBI Taxonomy" id="586416"/>
    <lineage>
        <taxon>Bacteria</taxon>
        <taxon>Bacillati</taxon>
        <taxon>Bacillota</taxon>
        <taxon>Bacilli</taxon>
        <taxon>Bacillales</taxon>
        <taxon>Bacillaceae</taxon>
        <taxon>Terribacillus</taxon>
    </lineage>
</organism>
<protein>
    <submittedName>
        <fullName evidence="2">Transcriptional regulator, PadR family</fullName>
    </submittedName>
</protein>
<sequence>MAKGKSLEELTDPVFYILIALVEPRHGYAIMQYVKEETQGTFKIGPATLYTIIKKLLGAGLIEAEPESDPRRKTYAATAAGITKLEEEVERRKRMVDLGMCVLQAKGRKK</sequence>
<dbReference type="EMBL" id="OBEK01000004">
    <property type="protein sequence ID" value="SNZ16137.1"/>
    <property type="molecule type" value="Genomic_DNA"/>
</dbReference>
<dbReference type="SUPFAM" id="SSF46785">
    <property type="entry name" value="Winged helix' DNA-binding domain"/>
    <property type="match status" value="1"/>
</dbReference>